<feature type="domain" description="AraC-type arabinose-binding/dimerisation" evidence="3">
    <location>
        <begin position="1"/>
        <end position="75"/>
    </location>
</feature>
<gene>
    <name evidence="4" type="ORF">PSTG_19664</name>
</gene>
<dbReference type="AlphaFoldDB" id="A0A0L0UIS2"/>
<organism evidence="4 5">
    <name type="scientific">Puccinia striiformis f. sp. tritici PST-78</name>
    <dbReference type="NCBI Taxonomy" id="1165861"/>
    <lineage>
        <taxon>Eukaryota</taxon>
        <taxon>Fungi</taxon>
        <taxon>Dikarya</taxon>
        <taxon>Basidiomycota</taxon>
        <taxon>Pucciniomycotina</taxon>
        <taxon>Pucciniomycetes</taxon>
        <taxon>Pucciniales</taxon>
        <taxon>Pucciniaceae</taxon>
        <taxon>Puccinia</taxon>
    </lineage>
</organism>
<keyword evidence="2" id="KW-1133">Transmembrane helix</keyword>
<dbReference type="EMBL" id="AJIL01007352">
    <property type="protein sequence ID" value="KNE86967.1"/>
    <property type="molecule type" value="Genomic_DNA"/>
</dbReference>
<feature type="transmembrane region" description="Helical" evidence="2">
    <location>
        <begin position="89"/>
        <end position="107"/>
    </location>
</feature>
<keyword evidence="1" id="KW-0238">DNA-binding</keyword>
<evidence type="ECO:0000313" key="4">
    <source>
        <dbReference type="EMBL" id="KNE86967.1"/>
    </source>
</evidence>
<evidence type="ECO:0000256" key="1">
    <source>
        <dbReference type="ARBA" id="ARBA00023125"/>
    </source>
</evidence>
<dbReference type="Proteomes" id="UP000054564">
    <property type="component" value="Unassembled WGS sequence"/>
</dbReference>
<dbReference type="InterPro" id="IPR003313">
    <property type="entry name" value="AraC-bd"/>
</dbReference>
<keyword evidence="2" id="KW-0812">Transmembrane</keyword>
<feature type="non-terminal residue" evidence="4">
    <location>
        <position position="1"/>
    </location>
</feature>
<evidence type="ECO:0000256" key="2">
    <source>
        <dbReference type="SAM" id="Phobius"/>
    </source>
</evidence>
<dbReference type="GO" id="GO:0006355">
    <property type="term" value="P:regulation of DNA-templated transcription"/>
    <property type="evidence" value="ECO:0007669"/>
    <property type="project" value="InterPro"/>
</dbReference>
<comment type="caution">
    <text evidence="4">The sequence shown here is derived from an EMBL/GenBank/DDBJ whole genome shotgun (WGS) entry which is preliminary data.</text>
</comment>
<name>A0A0L0UIS2_9BASI</name>
<evidence type="ECO:0000259" key="3">
    <source>
        <dbReference type="Pfam" id="PF02311"/>
    </source>
</evidence>
<proteinExistence type="predicted"/>
<reference evidence="5" key="1">
    <citation type="submission" date="2014-03" db="EMBL/GenBank/DDBJ databases">
        <title>The Genome Sequence of Puccinia striiformis f. sp. tritici PST-78.</title>
        <authorList>
            <consortium name="The Broad Institute Genome Sequencing Platform"/>
            <person name="Cuomo C."/>
            <person name="Hulbert S."/>
            <person name="Chen X."/>
            <person name="Walker B."/>
            <person name="Young S.K."/>
            <person name="Zeng Q."/>
            <person name="Gargeya S."/>
            <person name="Fitzgerald M."/>
            <person name="Haas B."/>
            <person name="Abouelleil A."/>
            <person name="Alvarado L."/>
            <person name="Arachchi H.M."/>
            <person name="Berlin A.M."/>
            <person name="Chapman S.B."/>
            <person name="Goldberg J."/>
            <person name="Griggs A."/>
            <person name="Gujja S."/>
            <person name="Hansen M."/>
            <person name="Howarth C."/>
            <person name="Imamovic A."/>
            <person name="Larimer J."/>
            <person name="McCowan C."/>
            <person name="Montmayeur A."/>
            <person name="Murphy C."/>
            <person name="Neiman D."/>
            <person name="Pearson M."/>
            <person name="Priest M."/>
            <person name="Roberts A."/>
            <person name="Saif S."/>
            <person name="Shea T."/>
            <person name="Sisk P."/>
            <person name="Sykes S."/>
            <person name="Wortman J."/>
            <person name="Nusbaum C."/>
            <person name="Birren B."/>
        </authorList>
    </citation>
    <scope>NUCLEOTIDE SEQUENCE [LARGE SCALE GENOMIC DNA]</scope>
    <source>
        <strain evidence="5">race PST-78</strain>
    </source>
</reference>
<sequence length="110" mass="12667">VFLLEPGELHDGDAPAEEGFTYQMLYLNPQWLGLQLRQLFAEVPDSFCLSFAATLSDDRLLAQVTMRAFSQLQQPVEGELQRQFALDNLLRGEFAIIFMLTAIRIFVWKR</sequence>
<protein>
    <recommendedName>
        <fullName evidence="3">AraC-type arabinose-binding/dimerisation domain-containing protein</fullName>
    </recommendedName>
</protein>
<keyword evidence="2" id="KW-0472">Membrane</keyword>
<keyword evidence="5" id="KW-1185">Reference proteome</keyword>
<dbReference type="Pfam" id="PF02311">
    <property type="entry name" value="AraC_binding"/>
    <property type="match status" value="1"/>
</dbReference>
<dbReference type="SUPFAM" id="SSF51215">
    <property type="entry name" value="Regulatory protein AraC"/>
    <property type="match status" value="1"/>
</dbReference>
<dbReference type="InterPro" id="IPR037923">
    <property type="entry name" value="HTH-like"/>
</dbReference>
<dbReference type="GO" id="GO:0003677">
    <property type="term" value="F:DNA binding"/>
    <property type="evidence" value="ECO:0007669"/>
    <property type="project" value="UniProtKB-KW"/>
</dbReference>
<accession>A0A0L0UIS2</accession>
<evidence type="ECO:0000313" key="5">
    <source>
        <dbReference type="Proteomes" id="UP000054564"/>
    </source>
</evidence>